<dbReference type="CTD" id="20326699"/>
<name>A0A075AJP3_OPIVI</name>
<keyword evidence="2" id="KW-1185">Reference proteome</keyword>
<protein>
    <submittedName>
        <fullName evidence="1">Uncharacterized protein</fullName>
    </submittedName>
</protein>
<evidence type="ECO:0000313" key="1">
    <source>
        <dbReference type="EMBL" id="KER33734.1"/>
    </source>
</evidence>
<gene>
    <name evidence="1" type="ORF">T265_12531</name>
</gene>
<dbReference type="AlphaFoldDB" id="A0A075AJP3"/>
<evidence type="ECO:0000313" key="2">
    <source>
        <dbReference type="Proteomes" id="UP000054324"/>
    </source>
</evidence>
<dbReference type="Proteomes" id="UP000054324">
    <property type="component" value="Unassembled WGS sequence"/>
</dbReference>
<dbReference type="GeneID" id="20326699"/>
<dbReference type="RefSeq" id="XP_009162519.1">
    <property type="nucleotide sequence ID" value="XM_009164255.1"/>
</dbReference>
<proteinExistence type="predicted"/>
<sequence>MVVYVTVPKIMLGHKLSLFPYLQDVRKLCPHFSVEIKVWATLCSFGSNHYLSVPQSEFGSKLSSLAVNQMVDGLFANL</sequence>
<dbReference type="OrthoDB" id="10363470at2759"/>
<accession>A0A075AJP3</accession>
<dbReference type="EMBL" id="KL596622">
    <property type="protein sequence ID" value="KER33734.1"/>
    <property type="molecule type" value="Genomic_DNA"/>
</dbReference>
<feature type="non-terminal residue" evidence="1">
    <location>
        <position position="78"/>
    </location>
</feature>
<reference evidence="1 2" key="1">
    <citation type="submission" date="2013-11" db="EMBL/GenBank/DDBJ databases">
        <title>Opisthorchis viverrini - life in the bile duct.</title>
        <authorList>
            <person name="Young N.D."/>
            <person name="Nagarajan N."/>
            <person name="Lin S.J."/>
            <person name="Korhonen P.K."/>
            <person name="Jex A.R."/>
            <person name="Hall R.S."/>
            <person name="Safavi-Hemami H."/>
            <person name="Kaewkong W."/>
            <person name="Bertrand D."/>
            <person name="Gao S."/>
            <person name="Seet Q."/>
            <person name="Wongkham S."/>
            <person name="Teh B.T."/>
            <person name="Wongkham C."/>
            <person name="Intapan P.M."/>
            <person name="Maleewong W."/>
            <person name="Yang X."/>
            <person name="Hu M."/>
            <person name="Wang Z."/>
            <person name="Hofmann A."/>
            <person name="Sternberg P.W."/>
            <person name="Tan P."/>
            <person name="Wang J."/>
            <person name="Gasser R.B."/>
        </authorList>
    </citation>
    <scope>NUCLEOTIDE SEQUENCE [LARGE SCALE GENOMIC DNA]</scope>
</reference>
<dbReference type="KEGG" id="ovi:T265_12531"/>
<organism evidence="1 2">
    <name type="scientific">Opisthorchis viverrini</name>
    <name type="common">Southeast Asian liver fluke</name>
    <dbReference type="NCBI Taxonomy" id="6198"/>
    <lineage>
        <taxon>Eukaryota</taxon>
        <taxon>Metazoa</taxon>
        <taxon>Spiralia</taxon>
        <taxon>Lophotrochozoa</taxon>
        <taxon>Platyhelminthes</taxon>
        <taxon>Trematoda</taxon>
        <taxon>Digenea</taxon>
        <taxon>Opisthorchiida</taxon>
        <taxon>Opisthorchiata</taxon>
        <taxon>Opisthorchiidae</taxon>
        <taxon>Opisthorchis</taxon>
    </lineage>
</organism>